<proteinExistence type="inferred from homology"/>
<organism evidence="3 4">
    <name type="scientific">Oceanobacillus limi</name>
    <dbReference type="NCBI Taxonomy" id="930131"/>
    <lineage>
        <taxon>Bacteria</taxon>
        <taxon>Bacillati</taxon>
        <taxon>Bacillota</taxon>
        <taxon>Bacilli</taxon>
        <taxon>Bacillales</taxon>
        <taxon>Bacillaceae</taxon>
        <taxon>Oceanobacillus</taxon>
    </lineage>
</organism>
<dbReference type="InterPro" id="IPR013538">
    <property type="entry name" value="ASHA1/2-like_C"/>
</dbReference>
<feature type="domain" description="PDZ" evidence="2">
    <location>
        <begin position="127"/>
        <end position="217"/>
    </location>
</feature>
<dbReference type="InterPro" id="IPR001478">
    <property type="entry name" value="PDZ"/>
</dbReference>
<gene>
    <name evidence="3" type="ORF">SAMN05216389_11243</name>
</gene>
<dbReference type="InterPro" id="IPR023393">
    <property type="entry name" value="START-like_dom_sf"/>
</dbReference>
<evidence type="ECO:0000256" key="1">
    <source>
        <dbReference type="ARBA" id="ARBA00006817"/>
    </source>
</evidence>
<sequence>MIKSKTVKRSIFINASVKKVWRALTEERELLRWYTWDCEIDFSEGGTGNYNHGWGVWTSGTFEEIVEYETFVLRTGENARTITTLTPENGGVRVTIEYEIPSLENEPEIRENMAFGTYQFMTNLKSVLEQDKDLRPAFWKSWIGIQHTSSKLDNTTQLGSVVVRVKEGTPAEKAGLEVGDRITAVSGEQITSYEDLERMITTSEVNDSLVFTVQRNDIVKEVTCETRPYPVEYRTKVEF</sequence>
<dbReference type="EMBL" id="FOHE01000012">
    <property type="protein sequence ID" value="SET47523.1"/>
    <property type="molecule type" value="Genomic_DNA"/>
</dbReference>
<comment type="similarity">
    <text evidence="1">Belongs to the AHA1 family.</text>
</comment>
<dbReference type="Pfam" id="PF13180">
    <property type="entry name" value="PDZ_2"/>
    <property type="match status" value="1"/>
</dbReference>
<evidence type="ECO:0000259" key="2">
    <source>
        <dbReference type="PROSITE" id="PS50106"/>
    </source>
</evidence>
<name>A0A1I0ER39_9BACI</name>
<dbReference type="AlphaFoldDB" id="A0A1I0ER39"/>
<dbReference type="CDD" id="cd06779">
    <property type="entry name" value="cpPDZ_Deg_HtrA-like"/>
    <property type="match status" value="1"/>
</dbReference>
<dbReference type="SUPFAM" id="SSF50156">
    <property type="entry name" value="PDZ domain-like"/>
    <property type="match status" value="1"/>
</dbReference>
<dbReference type="SUPFAM" id="SSF55961">
    <property type="entry name" value="Bet v1-like"/>
    <property type="match status" value="1"/>
</dbReference>
<protein>
    <submittedName>
        <fullName evidence="3">Activator of Hsp90 ATPase homolog 1-like protein</fullName>
    </submittedName>
</protein>
<dbReference type="Gene3D" id="2.30.42.10">
    <property type="match status" value="1"/>
</dbReference>
<reference evidence="3 4" key="1">
    <citation type="submission" date="2016-10" db="EMBL/GenBank/DDBJ databases">
        <authorList>
            <person name="de Groot N.N."/>
        </authorList>
    </citation>
    <scope>NUCLEOTIDE SEQUENCE [LARGE SCALE GENOMIC DNA]</scope>
    <source>
        <strain evidence="3 4">IBRC-M 10780</strain>
    </source>
</reference>
<dbReference type="Gene3D" id="3.30.530.20">
    <property type="match status" value="1"/>
</dbReference>
<dbReference type="STRING" id="930131.SAMN05216389_11243"/>
<dbReference type="CDD" id="cd07814">
    <property type="entry name" value="SRPBCC_CalC_Aha1-like"/>
    <property type="match status" value="1"/>
</dbReference>
<evidence type="ECO:0000313" key="3">
    <source>
        <dbReference type="EMBL" id="SET47523.1"/>
    </source>
</evidence>
<dbReference type="InterPro" id="IPR036034">
    <property type="entry name" value="PDZ_sf"/>
</dbReference>
<dbReference type="Proteomes" id="UP000198618">
    <property type="component" value="Unassembled WGS sequence"/>
</dbReference>
<keyword evidence="4" id="KW-1185">Reference proteome</keyword>
<accession>A0A1I0ER39</accession>
<dbReference type="PROSITE" id="PS50106">
    <property type="entry name" value="PDZ"/>
    <property type="match status" value="1"/>
</dbReference>
<dbReference type="Pfam" id="PF08327">
    <property type="entry name" value="AHSA1"/>
    <property type="match status" value="1"/>
</dbReference>
<evidence type="ECO:0000313" key="4">
    <source>
        <dbReference type="Proteomes" id="UP000198618"/>
    </source>
</evidence>
<dbReference type="RefSeq" id="WP_170840789.1">
    <property type="nucleotide sequence ID" value="NZ_FOHE01000012.1"/>
</dbReference>
<dbReference type="SMART" id="SM00228">
    <property type="entry name" value="PDZ"/>
    <property type="match status" value="1"/>
</dbReference>